<dbReference type="Gene3D" id="1.10.10.2520">
    <property type="entry name" value="Cell wall hydrolase SleB, domain 1"/>
    <property type="match status" value="1"/>
</dbReference>
<dbReference type="Proteomes" id="UP000190044">
    <property type="component" value="Unassembled WGS sequence"/>
</dbReference>
<gene>
    <name evidence="4" type="ORF">SAMN06295937_1005211</name>
</gene>
<feature type="chain" id="PRO_5012978957" evidence="2">
    <location>
        <begin position="25"/>
        <end position="224"/>
    </location>
</feature>
<name>A0A1T5B726_9SPHN</name>
<evidence type="ECO:0000313" key="4">
    <source>
        <dbReference type="EMBL" id="SKB42877.1"/>
    </source>
</evidence>
<evidence type="ECO:0000313" key="5">
    <source>
        <dbReference type="Proteomes" id="UP000190044"/>
    </source>
</evidence>
<dbReference type="InterPro" id="IPR011105">
    <property type="entry name" value="Cell_wall_hydrolase_SleB"/>
</dbReference>
<evidence type="ECO:0000256" key="1">
    <source>
        <dbReference type="SAM" id="MobiDB-lite"/>
    </source>
</evidence>
<reference evidence="5" key="1">
    <citation type="submission" date="2017-02" db="EMBL/GenBank/DDBJ databases">
        <authorList>
            <person name="Varghese N."/>
            <person name="Submissions S."/>
        </authorList>
    </citation>
    <scope>NUCLEOTIDE SEQUENCE [LARGE SCALE GENOMIC DNA]</scope>
    <source>
        <strain evidence="5">R11H</strain>
    </source>
</reference>
<dbReference type="OrthoDB" id="9785345at2"/>
<feature type="domain" description="Cell wall hydrolase SleB" evidence="3">
    <location>
        <begin position="121"/>
        <end position="223"/>
    </location>
</feature>
<keyword evidence="2" id="KW-0732">Signal</keyword>
<keyword evidence="5" id="KW-1185">Reference proteome</keyword>
<accession>A0A1T5B726</accession>
<dbReference type="EMBL" id="FUYP01000005">
    <property type="protein sequence ID" value="SKB42877.1"/>
    <property type="molecule type" value="Genomic_DNA"/>
</dbReference>
<proteinExistence type="predicted"/>
<feature type="region of interest" description="Disordered" evidence="1">
    <location>
        <begin position="49"/>
        <end position="82"/>
    </location>
</feature>
<organism evidence="4 5">
    <name type="scientific">Sphingopyxis flava</name>
    <dbReference type="NCBI Taxonomy" id="1507287"/>
    <lineage>
        <taxon>Bacteria</taxon>
        <taxon>Pseudomonadati</taxon>
        <taxon>Pseudomonadota</taxon>
        <taxon>Alphaproteobacteria</taxon>
        <taxon>Sphingomonadales</taxon>
        <taxon>Sphingomonadaceae</taxon>
        <taxon>Sphingopyxis</taxon>
    </lineage>
</organism>
<sequence>MSRILNAASLAAVGMTVVPMLLLAEPGFATGLGADANTPTILLPGAEASPTAEAADPSTPTEMPVDGNAETDEQLAPGSDAADKPVAAATLAALVDATPPPATIDRELRCLAGAVYFESRGESLAGQLAVARVIINRAESGRFPASYCGVVHQRSQFSFVRQGRMPKIRESSRQWRNALAIAQIARDDRWKTQAPGALFFHARYVSPGWRKTRVAQIDNHIFYR</sequence>
<feature type="signal peptide" evidence="2">
    <location>
        <begin position="1"/>
        <end position="24"/>
    </location>
</feature>
<dbReference type="AlphaFoldDB" id="A0A1T5B726"/>
<dbReference type="GO" id="GO:0016787">
    <property type="term" value="F:hydrolase activity"/>
    <property type="evidence" value="ECO:0007669"/>
    <property type="project" value="UniProtKB-KW"/>
</dbReference>
<evidence type="ECO:0000256" key="2">
    <source>
        <dbReference type="SAM" id="SignalP"/>
    </source>
</evidence>
<dbReference type="InterPro" id="IPR042047">
    <property type="entry name" value="SleB_dom1"/>
</dbReference>
<keyword evidence="4" id="KW-0378">Hydrolase</keyword>
<dbReference type="Pfam" id="PF07486">
    <property type="entry name" value="Hydrolase_2"/>
    <property type="match status" value="1"/>
</dbReference>
<dbReference type="RefSeq" id="WP_079637798.1">
    <property type="nucleotide sequence ID" value="NZ_FUYP01000005.1"/>
</dbReference>
<evidence type="ECO:0000259" key="3">
    <source>
        <dbReference type="Pfam" id="PF07486"/>
    </source>
</evidence>
<protein>
    <submittedName>
        <fullName evidence="4">Cell wall hydrolase CwlJ, involved in spore germination</fullName>
    </submittedName>
</protein>